<accession>A0A8R1Z6F3</accession>
<organism evidence="1 2">
    <name type="scientific">Pristionchus pacificus</name>
    <name type="common">Parasitic nematode worm</name>
    <dbReference type="NCBI Taxonomy" id="54126"/>
    <lineage>
        <taxon>Eukaryota</taxon>
        <taxon>Metazoa</taxon>
        <taxon>Ecdysozoa</taxon>
        <taxon>Nematoda</taxon>
        <taxon>Chromadorea</taxon>
        <taxon>Rhabditida</taxon>
        <taxon>Rhabditina</taxon>
        <taxon>Diplogasteromorpha</taxon>
        <taxon>Diplogasteroidea</taxon>
        <taxon>Neodiplogasteridae</taxon>
        <taxon>Pristionchus</taxon>
    </lineage>
</organism>
<name>A0A2A6CIA0_PRIPA</name>
<dbReference type="Proteomes" id="UP000005239">
    <property type="component" value="Unassembled WGS sequence"/>
</dbReference>
<accession>A0A2A6CIA0</accession>
<dbReference type="AlphaFoldDB" id="A0A2A6CIA0"/>
<reference evidence="2" key="1">
    <citation type="journal article" date="2008" name="Nat. Genet.">
        <title>The Pristionchus pacificus genome provides a unique perspective on nematode lifestyle and parasitism.</title>
        <authorList>
            <person name="Dieterich C."/>
            <person name="Clifton S.W."/>
            <person name="Schuster L.N."/>
            <person name="Chinwalla A."/>
            <person name="Delehaunty K."/>
            <person name="Dinkelacker I."/>
            <person name="Fulton L."/>
            <person name="Fulton R."/>
            <person name="Godfrey J."/>
            <person name="Minx P."/>
            <person name="Mitreva M."/>
            <person name="Roeseler W."/>
            <person name="Tian H."/>
            <person name="Witte H."/>
            <person name="Yang S.P."/>
            <person name="Wilson R.K."/>
            <person name="Sommer R.J."/>
        </authorList>
    </citation>
    <scope>NUCLEOTIDE SEQUENCE [LARGE SCALE GENOMIC DNA]</scope>
    <source>
        <strain evidence="2">PS312</strain>
    </source>
</reference>
<proteinExistence type="predicted"/>
<sequence length="140" mass="14917">MCPDSAWVRQGERAYALMRSSTQHKYPALAASAAAPSLVQQLQRLLSSCSRARLKYHKWWGATYHALHLGQQRLTRSSAASHSSSVGAPSHSGFSRFPGSSSDDVAVGAIIVVGSVAICIAGTFQYAVGWGSEYVCISVS</sequence>
<protein>
    <submittedName>
        <fullName evidence="1">Uncharacterized protein</fullName>
    </submittedName>
</protein>
<reference evidence="1" key="2">
    <citation type="submission" date="2022-06" db="UniProtKB">
        <authorList>
            <consortium name="EnsemblMetazoa"/>
        </authorList>
    </citation>
    <scope>IDENTIFICATION</scope>
    <source>
        <strain evidence="1">PS312</strain>
    </source>
</reference>
<gene>
    <name evidence="1" type="primary">WBGene00283125</name>
</gene>
<evidence type="ECO:0000313" key="2">
    <source>
        <dbReference type="Proteomes" id="UP000005239"/>
    </source>
</evidence>
<keyword evidence="2" id="KW-1185">Reference proteome</keyword>
<dbReference type="EnsemblMetazoa" id="PPA44756.1">
    <property type="protein sequence ID" value="PPA44756.1"/>
    <property type="gene ID" value="WBGene00283125"/>
</dbReference>
<evidence type="ECO:0000313" key="1">
    <source>
        <dbReference type="EnsemblMetazoa" id="PPA44756.1"/>
    </source>
</evidence>